<sequence>MHLVRIAFAALVILLPGTALATTYIYCRNDKIVVDTRPLSQMKSGRDDSTICIIGPNFDFGPDAVRWVETNLRKKVGDSCSCR</sequence>
<dbReference type="Proteomes" id="UP000321638">
    <property type="component" value="Unassembled WGS sequence"/>
</dbReference>
<proteinExistence type="predicted"/>
<dbReference type="EMBL" id="VDUZ01000010">
    <property type="protein sequence ID" value="TXL76706.1"/>
    <property type="molecule type" value="Genomic_DNA"/>
</dbReference>
<comment type="caution">
    <text evidence="2">The sequence shown here is derived from an EMBL/GenBank/DDBJ whole genome shotgun (WGS) entry which is preliminary data.</text>
</comment>
<keyword evidence="1" id="KW-0732">Signal</keyword>
<dbReference type="AlphaFoldDB" id="A0A5C8PPE7"/>
<name>A0A5C8PPE7_9HYPH</name>
<accession>A0A5C8PPE7</accession>
<feature type="signal peptide" evidence="1">
    <location>
        <begin position="1"/>
        <end position="21"/>
    </location>
</feature>
<reference evidence="2 3" key="1">
    <citation type="submission" date="2019-06" db="EMBL/GenBank/DDBJ databases">
        <title>New taxonomy in bacterial strain CC-CFT640, isolated from vineyard.</title>
        <authorList>
            <person name="Lin S.-Y."/>
            <person name="Tsai C.-F."/>
            <person name="Young C.-C."/>
        </authorList>
    </citation>
    <scope>NUCLEOTIDE SEQUENCE [LARGE SCALE GENOMIC DNA]</scope>
    <source>
        <strain evidence="2 3">CC-CFT640</strain>
    </source>
</reference>
<evidence type="ECO:0000256" key="1">
    <source>
        <dbReference type="SAM" id="SignalP"/>
    </source>
</evidence>
<keyword evidence="3" id="KW-1185">Reference proteome</keyword>
<evidence type="ECO:0000313" key="2">
    <source>
        <dbReference type="EMBL" id="TXL76706.1"/>
    </source>
</evidence>
<dbReference type="RefSeq" id="WP_147846968.1">
    <property type="nucleotide sequence ID" value="NZ_VDUZ01000010.1"/>
</dbReference>
<dbReference type="OrthoDB" id="7376516at2"/>
<gene>
    <name evidence="2" type="ORF">FHP25_10930</name>
</gene>
<feature type="chain" id="PRO_5022973471" evidence="1">
    <location>
        <begin position="22"/>
        <end position="83"/>
    </location>
</feature>
<protein>
    <submittedName>
        <fullName evidence="2">Uncharacterized protein</fullName>
    </submittedName>
</protein>
<evidence type="ECO:0000313" key="3">
    <source>
        <dbReference type="Proteomes" id="UP000321638"/>
    </source>
</evidence>
<organism evidence="2 3">
    <name type="scientific">Vineibacter terrae</name>
    <dbReference type="NCBI Taxonomy" id="2586908"/>
    <lineage>
        <taxon>Bacteria</taxon>
        <taxon>Pseudomonadati</taxon>
        <taxon>Pseudomonadota</taxon>
        <taxon>Alphaproteobacteria</taxon>
        <taxon>Hyphomicrobiales</taxon>
        <taxon>Vineibacter</taxon>
    </lineage>
</organism>